<dbReference type="Proteomes" id="UP000780801">
    <property type="component" value="Unassembled WGS sequence"/>
</dbReference>
<dbReference type="EMBL" id="JAABOA010000041">
    <property type="protein sequence ID" value="KAF9586358.1"/>
    <property type="molecule type" value="Genomic_DNA"/>
</dbReference>
<keyword evidence="3" id="KW-1185">Reference proteome</keyword>
<feature type="region of interest" description="Disordered" evidence="1">
    <location>
        <begin position="168"/>
        <end position="243"/>
    </location>
</feature>
<feature type="compositionally biased region" description="Basic and acidic residues" evidence="1">
    <location>
        <begin position="87"/>
        <end position="101"/>
    </location>
</feature>
<feature type="compositionally biased region" description="Polar residues" evidence="1">
    <location>
        <begin position="60"/>
        <end position="86"/>
    </location>
</feature>
<dbReference type="AlphaFoldDB" id="A0A9P6KIP2"/>
<feature type="compositionally biased region" description="Acidic residues" evidence="1">
    <location>
        <begin position="171"/>
        <end position="216"/>
    </location>
</feature>
<proteinExistence type="predicted"/>
<sequence>MYFAITLREAYRELWPYFLLADEDSEPTQDQVDNLVMRRRKRQRSVKLRRDRIRQRRQQGAQCPQINQGQEMQNDNPDGGQSPSSSKNDRDIEQSSGDKGKNIANDEDEAERFREKARLVSMAGRFTTSFEASLRHHKVIIDRRRITDAEACRAECLARRGWNIDRYGVDGQEDETVPADEEEEDEDEDEDEEDEDEEDEDGDDGDDDGDNQDQDELSTNGVAGGKRVIKKVRQGTDDRPLFP</sequence>
<protein>
    <submittedName>
        <fullName evidence="2">Uncharacterized protein</fullName>
    </submittedName>
</protein>
<feature type="compositionally biased region" description="Basic residues" evidence="1">
    <location>
        <begin position="37"/>
        <end position="57"/>
    </location>
</feature>
<evidence type="ECO:0000313" key="2">
    <source>
        <dbReference type="EMBL" id="KAF9586358.1"/>
    </source>
</evidence>
<comment type="caution">
    <text evidence="2">The sequence shown here is derived from an EMBL/GenBank/DDBJ whole genome shotgun (WGS) entry which is preliminary data.</text>
</comment>
<name>A0A9P6KIP2_9FUNG</name>
<gene>
    <name evidence="2" type="ORF">BGW38_006419</name>
</gene>
<organism evidence="2 3">
    <name type="scientific">Lunasporangiospora selenospora</name>
    <dbReference type="NCBI Taxonomy" id="979761"/>
    <lineage>
        <taxon>Eukaryota</taxon>
        <taxon>Fungi</taxon>
        <taxon>Fungi incertae sedis</taxon>
        <taxon>Mucoromycota</taxon>
        <taxon>Mortierellomycotina</taxon>
        <taxon>Mortierellomycetes</taxon>
        <taxon>Mortierellales</taxon>
        <taxon>Mortierellaceae</taxon>
        <taxon>Lunasporangiospora</taxon>
    </lineage>
</organism>
<accession>A0A9P6KIP2</accession>
<feature type="region of interest" description="Disordered" evidence="1">
    <location>
        <begin position="27"/>
        <end position="110"/>
    </location>
</feature>
<evidence type="ECO:0000313" key="3">
    <source>
        <dbReference type="Proteomes" id="UP000780801"/>
    </source>
</evidence>
<reference evidence="2" key="1">
    <citation type="journal article" date="2020" name="Fungal Divers.">
        <title>Resolving the Mortierellaceae phylogeny through synthesis of multi-gene phylogenetics and phylogenomics.</title>
        <authorList>
            <person name="Vandepol N."/>
            <person name="Liber J."/>
            <person name="Desiro A."/>
            <person name="Na H."/>
            <person name="Kennedy M."/>
            <person name="Barry K."/>
            <person name="Grigoriev I.V."/>
            <person name="Miller A.N."/>
            <person name="O'Donnell K."/>
            <person name="Stajich J.E."/>
            <person name="Bonito G."/>
        </authorList>
    </citation>
    <scope>NUCLEOTIDE SEQUENCE</scope>
    <source>
        <strain evidence="2">KOD1015</strain>
    </source>
</reference>
<evidence type="ECO:0000256" key="1">
    <source>
        <dbReference type="SAM" id="MobiDB-lite"/>
    </source>
</evidence>
<dbReference type="OrthoDB" id="2448993at2759"/>
<feature type="compositionally biased region" description="Basic and acidic residues" evidence="1">
    <location>
        <begin position="234"/>
        <end position="243"/>
    </location>
</feature>